<dbReference type="PROSITE" id="PS51257">
    <property type="entry name" value="PROKAR_LIPOPROTEIN"/>
    <property type="match status" value="1"/>
</dbReference>
<dbReference type="AlphaFoldDB" id="A0A2M6WCL5"/>
<sequence>MYHRFLFLTVILTGMVLTGCSITHTQRTSIEAEKINEVNLLIQAINEGKPYQGTIDQGREISRSLAEQDTSLFGLDVIKYDNWSISGFAYPSQQGVAVNINFFGETKLDSNSYQIICLDQEVYIRTKIDRDPDQKKDEEEMMTTYGPNFFIQAGDIHGLKLAHELINAIIFVEKLKRGMTDAYEVEYSDTSTSIKFMSKGSCSNSKQGYEVLFRCADQLGNDNGIATSWELSELHSALPFMAELAKGSELNQFIKKHYFNNRPFKEVLKIWNQLQAITKTSEEIVIYY</sequence>
<evidence type="ECO:0000313" key="1">
    <source>
        <dbReference type="EMBL" id="PIT90513.1"/>
    </source>
</evidence>
<accession>A0A2M6WCL5</accession>
<reference evidence="2" key="1">
    <citation type="submission" date="2017-09" db="EMBL/GenBank/DDBJ databases">
        <title>Depth-based differentiation of microbial function through sediment-hosted aquifers and enrichment of novel symbionts in the deep terrestrial subsurface.</title>
        <authorList>
            <person name="Probst A.J."/>
            <person name="Ladd B."/>
            <person name="Jarett J.K."/>
            <person name="Geller-Mcgrath D.E."/>
            <person name="Sieber C.M.K."/>
            <person name="Emerson J.B."/>
            <person name="Anantharaman K."/>
            <person name="Thomas B.C."/>
            <person name="Malmstrom R."/>
            <person name="Stieglmeier M."/>
            <person name="Klingl A."/>
            <person name="Woyke T."/>
            <person name="Ryan C.M."/>
            <person name="Banfield J.F."/>
        </authorList>
    </citation>
    <scope>NUCLEOTIDE SEQUENCE [LARGE SCALE GENOMIC DNA]</scope>
</reference>
<dbReference type="Proteomes" id="UP000230543">
    <property type="component" value="Unassembled WGS sequence"/>
</dbReference>
<organism evidence="1 2">
    <name type="scientific">Candidatus Komeilibacteria bacterium CG10_big_fil_rev_8_21_14_0_10_41_13</name>
    <dbReference type="NCBI Taxonomy" id="1974476"/>
    <lineage>
        <taxon>Bacteria</taxon>
        <taxon>Candidatus Komeiliibacteriota</taxon>
    </lineage>
</organism>
<protein>
    <submittedName>
        <fullName evidence="1">Uncharacterized protein</fullName>
    </submittedName>
</protein>
<name>A0A2M6WCL5_9BACT</name>
<dbReference type="EMBL" id="PFBO01000052">
    <property type="protein sequence ID" value="PIT90513.1"/>
    <property type="molecule type" value="Genomic_DNA"/>
</dbReference>
<gene>
    <name evidence="1" type="ORF">COU22_01730</name>
</gene>
<comment type="caution">
    <text evidence="1">The sequence shown here is derived from an EMBL/GenBank/DDBJ whole genome shotgun (WGS) entry which is preliminary data.</text>
</comment>
<proteinExistence type="predicted"/>
<evidence type="ECO:0000313" key="2">
    <source>
        <dbReference type="Proteomes" id="UP000230543"/>
    </source>
</evidence>